<sequence length="126" mass="14159">MKAERIVKGITFTPSEANPGETLYVHVPKLNANEVIVPGSLALLFNIDLTGGHANIFLVQNVLRALVDKFTVIFEGTTLQDTPGYDNYKIFENLFLLYCTCAKTRCRWEGFKPKNFQSFARTPATK</sequence>
<gene>
    <name evidence="1" type="ORF">PLOB_00033472</name>
</gene>
<protein>
    <submittedName>
        <fullName evidence="1">Uncharacterized protein</fullName>
    </submittedName>
</protein>
<name>A0ABN8S3S3_9CNID</name>
<dbReference type="EMBL" id="CALNXK010000449">
    <property type="protein sequence ID" value="CAH3185870.1"/>
    <property type="molecule type" value="Genomic_DNA"/>
</dbReference>
<evidence type="ECO:0000313" key="2">
    <source>
        <dbReference type="Proteomes" id="UP001159405"/>
    </source>
</evidence>
<comment type="caution">
    <text evidence="1">The sequence shown here is derived from an EMBL/GenBank/DDBJ whole genome shotgun (WGS) entry which is preliminary data.</text>
</comment>
<dbReference type="Proteomes" id="UP001159405">
    <property type="component" value="Unassembled WGS sequence"/>
</dbReference>
<evidence type="ECO:0000313" key="1">
    <source>
        <dbReference type="EMBL" id="CAH3185870.1"/>
    </source>
</evidence>
<organism evidence="1 2">
    <name type="scientific">Porites lobata</name>
    <dbReference type="NCBI Taxonomy" id="104759"/>
    <lineage>
        <taxon>Eukaryota</taxon>
        <taxon>Metazoa</taxon>
        <taxon>Cnidaria</taxon>
        <taxon>Anthozoa</taxon>
        <taxon>Hexacorallia</taxon>
        <taxon>Scleractinia</taxon>
        <taxon>Fungiina</taxon>
        <taxon>Poritidae</taxon>
        <taxon>Porites</taxon>
    </lineage>
</organism>
<keyword evidence="2" id="KW-1185">Reference proteome</keyword>
<reference evidence="1 2" key="1">
    <citation type="submission" date="2022-05" db="EMBL/GenBank/DDBJ databases">
        <authorList>
            <consortium name="Genoscope - CEA"/>
            <person name="William W."/>
        </authorList>
    </citation>
    <scope>NUCLEOTIDE SEQUENCE [LARGE SCALE GENOMIC DNA]</scope>
</reference>
<proteinExistence type="predicted"/>
<accession>A0ABN8S3S3</accession>